<gene>
    <name evidence="1" type="ORF">MLD38_000993</name>
</gene>
<evidence type="ECO:0000313" key="2">
    <source>
        <dbReference type="Proteomes" id="UP001057402"/>
    </source>
</evidence>
<comment type="caution">
    <text evidence="1">The sequence shown here is derived from an EMBL/GenBank/DDBJ whole genome shotgun (WGS) entry which is preliminary data.</text>
</comment>
<accession>A0ACB9SKF8</accession>
<dbReference type="Proteomes" id="UP001057402">
    <property type="component" value="Chromosome 1"/>
</dbReference>
<protein>
    <submittedName>
        <fullName evidence="1">Uncharacterized protein</fullName>
    </submittedName>
</protein>
<evidence type="ECO:0000313" key="1">
    <source>
        <dbReference type="EMBL" id="KAI4388687.1"/>
    </source>
</evidence>
<sequence length="3254" mass="364844">MNIVKGVADLIRRSSSGPAEDLASGPQDERFTPPHPRIRFSEVGDEAILYTLWERFQKETEKEEKKKLFRIFLKQLLMVHKNWEPIDSGQLAESALSSNQPTGYQSDADSIVIGCSMGHPALMIYYMTLELGQITAWVTELNAGIVQSNVGLSVSSSILSLVSEGIPLLEAVSIITRSMHNCKIFGYYGGVQKLTALMKGAVVQLKTFSGALAADENLSDIMVERIKLLQMILLHIVRTICNFVGCDLSFLVKAHLGSNVSYPSYPGSTSASFNVCNVSKSLPEIQLHWNNKAILSIMEAGGLNWLVELLRVIRRLWMKEQWTDLVLQLITLKAVWSALSRNPRGQNHFKSIGGLEVLLDGLGLPTRSTLLIGSTPHSTEKRDESHFLKLLQLHVLSLEVLREAVLQFLCENGRVQKFANSFCSPVFIFQEYEQHDKTFSGQNTTELPAFDLQNKVLAEKDSAGSLTSLPYGGLYYQIWADYVVRLSHILCSFLLLPEDDDGRHGVQAPLIQISPSISLAYGELSVKWVLRVLATVFPCLTVCSDQNDFPRHIRVFMTTLQHYVLVAFRKALTSSSIWLEIFRDEGIWELLFSENFFYSGLLDKSVMADTGVGEGLTELSGARSSEFHDIPKEFGAIYSLQMEIISFVEFAAMSNGSVHNLPEISVLLDALEQSVHYPDLTCVLVKSLGRILHFSREKTVASFKSLDAISRLLKVVYVLAQEFRKTVKLEPASTLVGTEVSSARNTEGVDYLGRTRSWKGSVESSMDLFSEFLLIADDAKSSILCSTLSIDCLFDLFWEEELRTRVLNHILDLMKNVPSPRDDKSILYLCSKYLETFAQIKERETSFIDLAIILLVGIRDVVHNDPEYYQAIFRDGGCFLHVVSLLNGISDMVKGEELVLNVLQTLTCLLANNDGAKATFRSLVGTGYQTLQSLLLDSYISGPSEGLLNALLDMLVDGKFDLKSNPIIKNDDVIILYLRILQKSSEPLHHYGLNAYQLLLRDSISNLASSVRAGVVSFLLDWFLQEENDIVIIKIAQLVQVVGGHSISGKDIRKIFALLRSEKIGSRQQYCSLLLTSVLSMLNERGPTAFFDLSGIDSGIKISTPILWPLNRGFSFSCWLRIESFRSNGAASLFSFLSDNGRGCLAMVSKDKILYETLHVKQQLVQLKVSLVQKKWHHLCITHSIGRAFSGGSLLRCYLDGVLVSSERCRYAKVNEPLTNSSIGANFSLPVHEEISPEALNSLPFHGQIGPIYLFNDALSAESVQAIYFLGPSYMYSFYDNESLSVNINRFPSGILDAKDGLVSKVIFALNAQASAGKKLFNATTVLEYGLERKLIEATVLRGTQLCSRRLLQQIIYCVGGVSVFFPLIAQSERYDHEEIGQTLLTPITRERLTAEVIELIACVLDENLANQQQMHIVSGFSILGFLLRSVPPQQLNLETLSALKHLFNVLVNCGLAEILVTEAITAIFLDPLIWVYTSYRVQRELYMFLIQQFDNDPRLQINICRLPWVLDMIRIYYWNVKSRLCIGSKPLLHPFTKEIIGERPSLDDIHKIRLLLLSLGEMSLRQNVVAADISALVAFFENSQDMACIEDSLHMVIRAISQKTMLISFLEQVNAMGGCHIFLNLLQREYEPIRLLSLQFLGRLLVGVPLEKKGTRFFSLGSGRSKQPSEALRSSYDRMQPLLVGISERLFKFPLTDGLCAALFDILLGGASPKQVLQKNSSKGSSSQFYLPQVLVLIFRFLSLCEEMAAKIRILRDLNGLVDSNPANIEALMEHGWSAMLTASVKLEVLKDYQVDHLKDGEIDSSEQHLMRNLFCVILSHQILAVKGGWQHLEDATSFLLMQCEQGGQSYRHFLRDLFDDIVQRLVGLSSVENIFLWQPCRDNTLYLLRLIDELLMSELDNKLPFPASSSDFTLFSLDLDSHKEFNLALRDLLQGESSEQSSRKLSTRKLPSSSEAEAIDDKWWDLYDNLWVVFSEMNGKGPSKAVAKASSIAGPSFGQRARGLVESLNIPAAEMAAAVVSGGITNALGGRTSKLVDKALVLRGEKCPRIVFRLVILYLCRSSLERASRCVQQFILLLPCLLVSDDEQSKMRLQLFIWALLSVRSRYGILDDGARFHVMSHLIRETVNCGKSMLITSIAGRDDSSDGGSNSKETNSIHNLIQKDRVLAAVADEAKYMKSLKSDRDRQLHDLHARLEENSSLELDSMNAFEDELKSSLNSLISSDEARKAAFLLSHDEQQQNVTDKWMHVLRKLMDERGPWSAGAFPHTSVRHWKLDKTEDRWRRRQKLRQNYHFDEKLCHPPYSTPQDEPVPPTNESKYGFVGHIPEQMKQFLLKGVHGITDELSSEVNEDEDEVSVQRNSAPENVAGGRSSDIIDSSDHNDGLQDKMDSSASSAEAEMSEVLIVASCVLVTPKRKIAGRLAVLKSSLHFFGELLVEGSGGSILKNLPLPNNSDSFNYDHRQKVSKWSLLSLMESDRGITVGNPESFSGKGNRGQLKNMKRYRRWSIDKIKSVHWTRYLLQYTAIEIFFNDSSAPVFFNFASQKDAKEIGTLIVTTRNDYLFPKGTSKEKSAIITFVDRRVAVEMAETARDRWRRREITNFEYLMLLNTLAGRSYNDITQYPVFPWILADYSSEFLDFNKSSTFRDLSKPIGALDLKRFEVFEDRYRNFSDPDIPSFYYGSHYSSMGIVLYYLLRLEPFTALHQNLQGGKFDHADRLFQSIEVTYKNCLSNTSDVKELVPEFFYMPEFLLNSNSYYIGVKQDGEPIGDVCLPPWAKGSPDEFINKNREALESEYVSSNLHHWIDLIFGYKQRGKPAVEAANVFYYLTYEGAVDLESTEDDLQRSAIEDQIANFGQTPIQIFRKKHPRRGPPIPILHPLHFAPSSIGLTSVVSSTVHPPSSVLYVGLLDSNIVLVNQGLTLSVKMWLTTQLQSGGNFTFSSSQEPFFGIGADVLPPRKFGNPLSENIDAGAQYFSTLQTPAENFLVSCGNWENSFQLTSLNDGRMVQCIRQHKDVVSCVAVTAEGNVIATGSHDTTVMVWEVYHVKAHDKRIRTLQGDTSWKETVVAETPIHIFCGHDDIITCLYISMELDIVISGSKDGTCIFHTLREGRYVRSIQHPTGCALSKLVASRHGRILLYAYDDLSMHLYSINGKLLASSESNGRLNCIELSSCGEFVVCGSDQGQIVVRSMNSLEIVQRYSGVGKAITSLVVTPEECFVAGTKDGSLLVYSIENPRLQKSSNPRSTKSKLSSSG</sequence>
<proteinExistence type="predicted"/>
<name>A0ACB9SKF8_9MYRT</name>
<reference evidence="2" key="1">
    <citation type="journal article" date="2023" name="Front. Plant Sci.">
        <title>Chromosomal-level genome assembly of Melastoma candidum provides insights into trichome evolution.</title>
        <authorList>
            <person name="Zhong Y."/>
            <person name="Wu W."/>
            <person name="Sun C."/>
            <person name="Zou P."/>
            <person name="Liu Y."/>
            <person name="Dai S."/>
            <person name="Zhou R."/>
        </authorList>
    </citation>
    <scope>NUCLEOTIDE SEQUENCE [LARGE SCALE GENOMIC DNA]</scope>
</reference>
<keyword evidence="2" id="KW-1185">Reference proteome</keyword>
<organism evidence="1 2">
    <name type="scientific">Melastoma candidum</name>
    <dbReference type="NCBI Taxonomy" id="119954"/>
    <lineage>
        <taxon>Eukaryota</taxon>
        <taxon>Viridiplantae</taxon>
        <taxon>Streptophyta</taxon>
        <taxon>Embryophyta</taxon>
        <taxon>Tracheophyta</taxon>
        <taxon>Spermatophyta</taxon>
        <taxon>Magnoliopsida</taxon>
        <taxon>eudicotyledons</taxon>
        <taxon>Gunneridae</taxon>
        <taxon>Pentapetalae</taxon>
        <taxon>rosids</taxon>
        <taxon>malvids</taxon>
        <taxon>Myrtales</taxon>
        <taxon>Melastomataceae</taxon>
        <taxon>Melastomatoideae</taxon>
        <taxon>Melastomateae</taxon>
        <taxon>Melastoma</taxon>
    </lineage>
</organism>
<dbReference type="EMBL" id="CM042880">
    <property type="protein sequence ID" value="KAI4388687.1"/>
    <property type="molecule type" value="Genomic_DNA"/>
</dbReference>